<evidence type="ECO:0000313" key="3">
    <source>
        <dbReference type="Proteomes" id="UP000799324"/>
    </source>
</evidence>
<dbReference type="InterPro" id="IPR021848">
    <property type="entry name" value="HODM_asu-like"/>
</dbReference>
<dbReference type="EMBL" id="MU004290">
    <property type="protein sequence ID" value="KAF2662262.1"/>
    <property type="molecule type" value="Genomic_DNA"/>
</dbReference>
<proteinExistence type="predicted"/>
<dbReference type="Pfam" id="PF11927">
    <property type="entry name" value="HODM_asu-like"/>
    <property type="match status" value="1"/>
</dbReference>
<reference evidence="2" key="1">
    <citation type="journal article" date="2020" name="Stud. Mycol.">
        <title>101 Dothideomycetes genomes: a test case for predicting lifestyles and emergence of pathogens.</title>
        <authorList>
            <person name="Haridas S."/>
            <person name="Albert R."/>
            <person name="Binder M."/>
            <person name="Bloem J."/>
            <person name="Labutti K."/>
            <person name="Salamov A."/>
            <person name="Andreopoulos B."/>
            <person name="Baker S."/>
            <person name="Barry K."/>
            <person name="Bills G."/>
            <person name="Bluhm B."/>
            <person name="Cannon C."/>
            <person name="Castanera R."/>
            <person name="Culley D."/>
            <person name="Daum C."/>
            <person name="Ezra D."/>
            <person name="Gonzalez J."/>
            <person name="Henrissat B."/>
            <person name="Kuo A."/>
            <person name="Liang C."/>
            <person name="Lipzen A."/>
            <person name="Lutzoni F."/>
            <person name="Magnuson J."/>
            <person name="Mondo S."/>
            <person name="Nolan M."/>
            <person name="Ohm R."/>
            <person name="Pangilinan J."/>
            <person name="Park H.-J."/>
            <person name="Ramirez L."/>
            <person name="Alfaro M."/>
            <person name="Sun H."/>
            <person name="Tritt A."/>
            <person name="Yoshinaga Y."/>
            <person name="Zwiers L.-H."/>
            <person name="Turgeon B."/>
            <person name="Goodwin S."/>
            <person name="Spatafora J."/>
            <person name="Crous P."/>
            <person name="Grigoriev I."/>
        </authorList>
    </citation>
    <scope>NUCLEOTIDE SEQUENCE</scope>
    <source>
        <strain evidence="2">CBS 122681</strain>
    </source>
</reference>
<name>A0A6A6TR22_9PLEO</name>
<accession>A0A6A6TR22</accession>
<keyword evidence="1" id="KW-0812">Transmembrane</keyword>
<sequence>MESLQLFDIPTRLRQNLSISVVILALAVFLIGAVQKTLRKRKTSGPLFLNKKSVSPENDDPFNLKQIIPYDGIPLSHPPDWPRYWKSGKYQLTMALRKLDMNNWMTFDNQWLTEHNKKREYCRLPNKRDIVDYLDGDDDIAVLELLDLVVNYVTLRYPDMFSLEADYIRIKPTDEIYRAKAPLDQPPMELIGLLVMDDMYILKQGTRNLYYLRGAFLACPTAWKLSDRIGWPIYQIHGAVPLWKERLQKSMEKYFVNLKVSQPIQRNNLFVQPCGGLFHWDDFATYPVVHQPEGVFLRTELQSLRRLPKSGAVVFSVRTYVTPLMDLAKEPEALERLWAHVRSFPEDVAKHKVRHLWGDTFEKFCKEILGREDPEIDPETGDGVGLKKVCPAGFA</sequence>
<dbReference type="OrthoDB" id="5043642at2759"/>
<evidence type="ECO:0000256" key="1">
    <source>
        <dbReference type="SAM" id="Phobius"/>
    </source>
</evidence>
<keyword evidence="1" id="KW-0472">Membrane</keyword>
<gene>
    <name evidence="2" type="ORF">K491DRAFT_773378</name>
</gene>
<evidence type="ECO:0000313" key="2">
    <source>
        <dbReference type="EMBL" id="KAF2662262.1"/>
    </source>
</evidence>
<keyword evidence="3" id="KW-1185">Reference proteome</keyword>
<feature type="transmembrane region" description="Helical" evidence="1">
    <location>
        <begin position="17"/>
        <end position="34"/>
    </location>
</feature>
<organism evidence="2 3">
    <name type="scientific">Lophiostoma macrostomum CBS 122681</name>
    <dbReference type="NCBI Taxonomy" id="1314788"/>
    <lineage>
        <taxon>Eukaryota</taxon>
        <taxon>Fungi</taxon>
        <taxon>Dikarya</taxon>
        <taxon>Ascomycota</taxon>
        <taxon>Pezizomycotina</taxon>
        <taxon>Dothideomycetes</taxon>
        <taxon>Pleosporomycetidae</taxon>
        <taxon>Pleosporales</taxon>
        <taxon>Lophiostomataceae</taxon>
        <taxon>Lophiostoma</taxon>
    </lineage>
</organism>
<protein>
    <submittedName>
        <fullName evidence="2">Uncharacterized protein</fullName>
    </submittedName>
</protein>
<dbReference type="Proteomes" id="UP000799324">
    <property type="component" value="Unassembled WGS sequence"/>
</dbReference>
<keyword evidence="1" id="KW-1133">Transmembrane helix</keyword>
<dbReference type="AlphaFoldDB" id="A0A6A6TR22"/>